<dbReference type="Proteomes" id="UP001161390">
    <property type="component" value="Unassembled WGS sequence"/>
</dbReference>
<evidence type="ECO:0000256" key="9">
    <source>
        <dbReference type="HAMAP-Rule" id="MF_00639"/>
    </source>
</evidence>
<keyword evidence="3 9" id="KW-0963">Cytoplasm</keyword>
<evidence type="ECO:0000256" key="5">
    <source>
        <dbReference type="ARBA" id="ARBA00022618"/>
    </source>
</evidence>
<keyword evidence="5 9" id="KW-0132">Cell division</keyword>
<proteinExistence type="inferred from homology"/>
<comment type="similarity">
    <text evidence="9">Belongs to the MurCDEF family.</text>
</comment>
<dbReference type="PANTHER" id="PTHR43692:SF1">
    <property type="entry name" value="UDP-N-ACETYLMURAMOYLALANINE--D-GLUTAMATE LIGASE"/>
    <property type="match status" value="1"/>
</dbReference>
<dbReference type="InterPro" id="IPR036565">
    <property type="entry name" value="Mur-like_cat_sf"/>
</dbReference>
<evidence type="ECO:0000313" key="12">
    <source>
        <dbReference type="Proteomes" id="UP001161390"/>
    </source>
</evidence>
<evidence type="ECO:0000256" key="8">
    <source>
        <dbReference type="ARBA" id="ARBA00023306"/>
    </source>
</evidence>
<dbReference type="RefSeq" id="WP_284370291.1">
    <property type="nucleotide sequence ID" value="NZ_BSNJ01000002.1"/>
</dbReference>
<keyword evidence="7 9" id="KW-0067">ATP-binding</keyword>
<name>A0ABQ5UXP8_9PROT</name>
<dbReference type="Gene3D" id="3.90.190.20">
    <property type="entry name" value="Mur ligase, C-terminal domain"/>
    <property type="match status" value="1"/>
</dbReference>
<dbReference type="InterPro" id="IPR013221">
    <property type="entry name" value="Mur_ligase_cen"/>
</dbReference>
<keyword evidence="12" id="KW-1185">Reference proteome</keyword>
<evidence type="ECO:0000256" key="1">
    <source>
        <dbReference type="ARBA" id="ARBA00004496"/>
    </source>
</evidence>
<evidence type="ECO:0000256" key="2">
    <source>
        <dbReference type="ARBA" id="ARBA00004752"/>
    </source>
</evidence>
<sequence length="487" mass="51748">MIKATTFKGRRVAVFGLGRTGVSAALSLQAGGAEVWAWDDRDAARDAAQSEGVDIQDLSAADWSGFDELVLSPGVPHDLPAPHWTAVAATAADVPIICDIEILAREINARPAGDRPKVIAITGTNGKSTTTALIGHILKTIGRDAQIGGNIGRGVLDLDRMHAGTHYVIELSSYQLERTISLRADAAIFLNLSPDHLDRHGSMEAYGVAKERIFANQTKDDAIIVGVDDDYGRALTTRLKAANNRRIIPVSSRRALGHGVCSLGGPLMDRTGRSGRVVCDLTDAKALDGIHNAQNAAAAYAAVASLGVEPRPIGQAILSFPGLAHRMERVGQDGRIRYVNDSKATNAEAARQAIASYQDIFWIAGGVPKEGGITSLLDLKDHIRKAYLIGDAAADFATTLKDAGVDHKVSGTLKMAVLCATHDALESGVEHPVVMLSPACASFDQYANFEVRGDAFRREVQSLMELFANHRAAKEQAQANKAKGSAA</sequence>
<dbReference type="Pfam" id="PF08245">
    <property type="entry name" value="Mur_ligase_M"/>
    <property type="match status" value="1"/>
</dbReference>
<organism evidence="11 12">
    <name type="scientific">Algimonas porphyrae</name>
    <dbReference type="NCBI Taxonomy" id="1128113"/>
    <lineage>
        <taxon>Bacteria</taxon>
        <taxon>Pseudomonadati</taxon>
        <taxon>Pseudomonadota</taxon>
        <taxon>Alphaproteobacteria</taxon>
        <taxon>Maricaulales</taxon>
        <taxon>Robiginitomaculaceae</taxon>
        <taxon>Algimonas</taxon>
    </lineage>
</organism>
<dbReference type="InterPro" id="IPR005762">
    <property type="entry name" value="MurD"/>
</dbReference>
<keyword evidence="8 9" id="KW-0131">Cell cycle</keyword>
<comment type="function">
    <text evidence="9">Cell wall formation. Catalyzes the addition of glutamate to the nucleotide precursor UDP-N-acetylmuramoyl-L-alanine (UMA).</text>
</comment>
<keyword evidence="9" id="KW-0133">Cell shape</keyword>
<dbReference type="SUPFAM" id="SSF53623">
    <property type="entry name" value="MurD-like peptide ligases, catalytic domain"/>
    <property type="match status" value="1"/>
</dbReference>
<keyword evidence="6 9" id="KW-0547">Nucleotide-binding</keyword>
<dbReference type="Gene3D" id="3.40.1190.10">
    <property type="entry name" value="Mur-like, catalytic domain"/>
    <property type="match status" value="1"/>
</dbReference>
<dbReference type="HAMAP" id="MF_00639">
    <property type="entry name" value="MurD"/>
    <property type="match status" value="1"/>
</dbReference>
<dbReference type="GO" id="GO:0016874">
    <property type="term" value="F:ligase activity"/>
    <property type="evidence" value="ECO:0007669"/>
    <property type="project" value="UniProtKB-KW"/>
</dbReference>
<dbReference type="InterPro" id="IPR018109">
    <property type="entry name" value="Folylpolyglutamate_synth_CS"/>
</dbReference>
<dbReference type="EMBL" id="BSNJ01000002">
    <property type="protein sequence ID" value="GLQ20066.1"/>
    <property type="molecule type" value="Genomic_DNA"/>
</dbReference>
<evidence type="ECO:0000259" key="10">
    <source>
        <dbReference type="Pfam" id="PF08245"/>
    </source>
</evidence>
<feature type="domain" description="Mur ligase central" evidence="10">
    <location>
        <begin position="121"/>
        <end position="302"/>
    </location>
</feature>
<evidence type="ECO:0000313" key="11">
    <source>
        <dbReference type="EMBL" id="GLQ20066.1"/>
    </source>
</evidence>
<evidence type="ECO:0000256" key="3">
    <source>
        <dbReference type="ARBA" id="ARBA00022490"/>
    </source>
</evidence>
<feature type="binding site" evidence="9">
    <location>
        <begin position="123"/>
        <end position="129"/>
    </location>
    <ligand>
        <name>ATP</name>
        <dbReference type="ChEBI" id="CHEBI:30616"/>
    </ligand>
</feature>
<dbReference type="InterPro" id="IPR036615">
    <property type="entry name" value="Mur_ligase_C_dom_sf"/>
</dbReference>
<dbReference type="SUPFAM" id="SSF53244">
    <property type="entry name" value="MurD-like peptide ligases, peptide-binding domain"/>
    <property type="match status" value="1"/>
</dbReference>
<accession>A0ABQ5UXP8</accession>
<gene>
    <name evidence="9 11" type="primary">murD</name>
    <name evidence="11" type="ORF">GCM10007854_10210</name>
</gene>
<reference evidence="11" key="2">
    <citation type="submission" date="2023-01" db="EMBL/GenBank/DDBJ databases">
        <title>Draft genome sequence of Algimonas porphyrae strain NBRC 108216.</title>
        <authorList>
            <person name="Sun Q."/>
            <person name="Mori K."/>
        </authorList>
    </citation>
    <scope>NUCLEOTIDE SEQUENCE</scope>
    <source>
        <strain evidence="11">NBRC 108216</strain>
    </source>
</reference>
<reference evidence="11" key="1">
    <citation type="journal article" date="2014" name="Int. J. Syst. Evol. Microbiol.">
        <title>Complete genome of a new Firmicutes species belonging to the dominant human colonic microbiota ('Ruminococcus bicirculans') reveals two chromosomes and a selective capacity to utilize plant glucans.</title>
        <authorList>
            <consortium name="NISC Comparative Sequencing Program"/>
            <person name="Wegmann U."/>
            <person name="Louis P."/>
            <person name="Goesmann A."/>
            <person name="Henrissat B."/>
            <person name="Duncan S.H."/>
            <person name="Flint H.J."/>
        </authorList>
    </citation>
    <scope>NUCLEOTIDE SEQUENCE</scope>
    <source>
        <strain evidence="11">NBRC 108216</strain>
    </source>
</reference>
<dbReference type="EC" id="6.3.2.9" evidence="9"/>
<evidence type="ECO:0000256" key="4">
    <source>
        <dbReference type="ARBA" id="ARBA00022598"/>
    </source>
</evidence>
<evidence type="ECO:0000256" key="7">
    <source>
        <dbReference type="ARBA" id="ARBA00022840"/>
    </source>
</evidence>
<dbReference type="PANTHER" id="PTHR43692">
    <property type="entry name" value="UDP-N-ACETYLMURAMOYLALANINE--D-GLUTAMATE LIGASE"/>
    <property type="match status" value="1"/>
</dbReference>
<keyword evidence="9" id="KW-0961">Cell wall biogenesis/degradation</keyword>
<dbReference type="Gene3D" id="3.40.50.720">
    <property type="entry name" value="NAD(P)-binding Rossmann-like Domain"/>
    <property type="match status" value="1"/>
</dbReference>
<dbReference type="PROSITE" id="PS01011">
    <property type="entry name" value="FOLYLPOLYGLU_SYNT_1"/>
    <property type="match status" value="1"/>
</dbReference>
<keyword evidence="9" id="KW-0573">Peptidoglycan synthesis</keyword>
<keyword evidence="4 9" id="KW-0436">Ligase</keyword>
<dbReference type="SUPFAM" id="SSF51984">
    <property type="entry name" value="MurCD N-terminal domain"/>
    <property type="match status" value="1"/>
</dbReference>
<comment type="caution">
    <text evidence="11">The sequence shown here is derived from an EMBL/GenBank/DDBJ whole genome shotgun (WGS) entry which is preliminary data.</text>
</comment>
<comment type="catalytic activity">
    <reaction evidence="9">
        <text>UDP-N-acetyl-alpha-D-muramoyl-L-alanine + D-glutamate + ATP = UDP-N-acetyl-alpha-D-muramoyl-L-alanyl-D-glutamate + ADP + phosphate + H(+)</text>
        <dbReference type="Rhea" id="RHEA:16429"/>
        <dbReference type="ChEBI" id="CHEBI:15378"/>
        <dbReference type="ChEBI" id="CHEBI:29986"/>
        <dbReference type="ChEBI" id="CHEBI:30616"/>
        <dbReference type="ChEBI" id="CHEBI:43474"/>
        <dbReference type="ChEBI" id="CHEBI:83898"/>
        <dbReference type="ChEBI" id="CHEBI:83900"/>
        <dbReference type="ChEBI" id="CHEBI:456216"/>
        <dbReference type="EC" id="6.3.2.9"/>
    </reaction>
</comment>
<dbReference type="NCBIfam" id="TIGR01087">
    <property type="entry name" value="murD"/>
    <property type="match status" value="1"/>
</dbReference>
<comment type="pathway">
    <text evidence="2 9">Cell wall biogenesis; peptidoglycan biosynthesis.</text>
</comment>
<comment type="subcellular location">
    <subcellularLocation>
        <location evidence="1 9">Cytoplasm</location>
    </subcellularLocation>
</comment>
<protein>
    <recommendedName>
        <fullName evidence="9">UDP-N-acetylmuramoylalanine--D-glutamate ligase</fullName>
        <ecNumber evidence="9">6.3.2.9</ecNumber>
    </recommendedName>
    <alternativeName>
        <fullName evidence="9">D-glutamic acid-adding enzyme</fullName>
    </alternativeName>
    <alternativeName>
        <fullName evidence="9">UDP-N-acetylmuramoyl-L-alanyl-D-glutamate synthetase</fullName>
    </alternativeName>
</protein>
<evidence type="ECO:0000256" key="6">
    <source>
        <dbReference type="ARBA" id="ARBA00022741"/>
    </source>
</evidence>